<dbReference type="Gene3D" id="3.20.20.100">
    <property type="entry name" value="NADP-dependent oxidoreductase domain"/>
    <property type="match status" value="1"/>
</dbReference>
<reference evidence="3" key="1">
    <citation type="submission" date="2018-05" db="EMBL/GenBank/DDBJ databases">
        <authorList>
            <person name="Lanie J.A."/>
            <person name="Ng W.-L."/>
            <person name="Kazmierczak K.M."/>
            <person name="Andrzejewski T.M."/>
            <person name="Davidsen T.M."/>
            <person name="Wayne K.J."/>
            <person name="Tettelin H."/>
            <person name="Glass J.I."/>
            <person name="Rusch D."/>
            <person name="Podicherti R."/>
            <person name="Tsui H.-C.T."/>
            <person name="Winkler M.E."/>
        </authorList>
    </citation>
    <scope>NUCLEOTIDE SEQUENCE</scope>
</reference>
<feature type="compositionally biased region" description="Gly residues" evidence="1">
    <location>
        <begin position="120"/>
        <end position="130"/>
    </location>
</feature>
<name>A0A382BSS8_9ZZZZ</name>
<evidence type="ECO:0000256" key="1">
    <source>
        <dbReference type="SAM" id="MobiDB-lite"/>
    </source>
</evidence>
<accession>A0A382BSS8</accession>
<dbReference type="InterPro" id="IPR036812">
    <property type="entry name" value="NAD(P)_OxRdtase_dom_sf"/>
</dbReference>
<dbReference type="PROSITE" id="PS51318">
    <property type="entry name" value="TAT"/>
    <property type="match status" value="1"/>
</dbReference>
<feature type="region of interest" description="Disordered" evidence="1">
    <location>
        <begin position="120"/>
        <end position="139"/>
    </location>
</feature>
<sequence length="335" mass="36075">MVNRRDWLRISATAGAALTLDPRVLSALQGQDIVTRAIPSTGERIPVVGLGGANTFSAAARSGDIDRLTEVLRTMVDNGATVLDTAPGYGASEEVSGQIAQDLGMADRIFWATKLNVAGRGGGGRGGRGRGAPATADPTAARAQVERSFERLQTPVIDLIQVHNLGDPPVQLGILQEYKAEGRVRYIGITTTSGGRYPDLAEVMREYPLDFIGIDYAIDNRAAADMIFPLAQELGIAVMVYLPFGRNRLWSRVEGRDVPEWAADFGATTWAQFFLKFAIAHPAVTVVTPGTSNAEHMLDNVTAQTGRIPNEDEIARMVDVVDELPPPPPRRRGGF</sequence>
<gene>
    <name evidence="3" type="ORF">METZ01_LOCUS169709</name>
</gene>
<dbReference type="InterPro" id="IPR006311">
    <property type="entry name" value="TAT_signal"/>
</dbReference>
<dbReference type="PANTHER" id="PTHR43312">
    <property type="entry name" value="D-THREO-ALDOSE 1-DEHYDROGENASE"/>
    <property type="match status" value="1"/>
</dbReference>
<feature type="domain" description="NADP-dependent oxidoreductase" evidence="2">
    <location>
        <begin position="49"/>
        <end position="310"/>
    </location>
</feature>
<dbReference type="InterPro" id="IPR053135">
    <property type="entry name" value="AKR2_Oxidoreductase"/>
</dbReference>
<organism evidence="3">
    <name type="scientific">marine metagenome</name>
    <dbReference type="NCBI Taxonomy" id="408172"/>
    <lineage>
        <taxon>unclassified sequences</taxon>
        <taxon>metagenomes</taxon>
        <taxon>ecological metagenomes</taxon>
    </lineage>
</organism>
<dbReference type="AlphaFoldDB" id="A0A382BSS8"/>
<dbReference type="CDD" id="cd19095">
    <property type="entry name" value="AKR_PA4992-like"/>
    <property type="match status" value="1"/>
</dbReference>
<dbReference type="PANTHER" id="PTHR43312:SF1">
    <property type="entry name" value="NADP-DEPENDENT OXIDOREDUCTASE DOMAIN-CONTAINING PROTEIN"/>
    <property type="match status" value="1"/>
</dbReference>
<dbReference type="SUPFAM" id="SSF51430">
    <property type="entry name" value="NAD(P)-linked oxidoreductase"/>
    <property type="match status" value="1"/>
</dbReference>
<protein>
    <recommendedName>
        <fullName evidence="2">NADP-dependent oxidoreductase domain-containing protein</fullName>
    </recommendedName>
</protein>
<proteinExistence type="predicted"/>
<evidence type="ECO:0000259" key="2">
    <source>
        <dbReference type="Pfam" id="PF00248"/>
    </source>
</evidence>
<evidence type="ECO:0000313" key="3">
    <source>
        <dbReference type="EMBL" id="SVB16855.1"/>
    </source>
</evidence>
<dbReference type="InterPro" id="IPR023210">
    <property type="entry name" value="NADP_OxRdtase_dom"/>
</dbReference>
<dbReference type="EMBL" id="UINC01031195">
    <property type="protein sequence ID" value="SVB16855.1"/>
    <property type="molecule type" value="Genomic_DNA"/>
</dbReference>
<dbReference type="Pfam" id="PF00248">
    <property type="entry name" value="Aldo_ket_red"/>
    <property type="match status" value="1"/>
</dbReference>